<dbReference type="OMA" id="ITSEQTH"/>
<dbReference type="STRING" id="88036.D8R8V3"/>
<dbReference type="Gramene" id="EFJ31766">
    <property type="protein sequence ID" value="EFJ31766"/>
    <property type="gene ID" value="SELMODRAFT_86596"/>
</dbReference>
<gene>
    <name evidence="3" type="ORF">SELMODRAFT_86596</name>
</gene>
<organism evidence="4">
    <name type="scientific">Selaginella moellendorffii</name>
    <name type="common">Spikemoss</name>
    <dbReference type="NCBI Taxonomy" id="88036"/>
    <lineage>
        <taxon>Eukaryota</taxon>
        <taxon>Viridiplantae</taxon>
        <taxon>Streptophyta</taxon>
        <taxon>Embryophyta</taxon>
        <taxon>Tracheophyta</taxon>
        <taxon>Lycopodiopsida</taxon>
        <taxon>Selaginellales</taxon>
        <taxon>Selaginellaceae</taxon>
        <taxon>Selaginella</taxon>
    </lineage>
</organism>
<feature type="compositionally biased region" description="Polar residues" evidence="1">
    <location>
        <begin position="741"/>
        <end position="751"/>
    </location>
</feature>
<feature type="transmembrane region" description="Helical" evidence="2">
    <location>
        <begin position="487"/>
        <end position="506"/>
    </location>
</feature>
<keyword evidence="4" id="KW-1185">Reference proteome</keyword>
<evidence type="ECO:0000256" key="1">
    <source>
        <dbReference type="SAM" id="MobiDB-lite"/>
    </source>
</evidence>
<keyword evidence="2" id="KW-1133">Transmembrane helix</keyword>
<keyword evidence="2" id="KW-0472">Membrane</keyword>
<dbReference type="HOGENOM" id="CLU_008688_0_0_1"/>
<proteinExistence type="predicted"/>
<dbReference type="PANTHER" id="PTHR34677">
    <property type="match status" value="1"/>
</dbReference>
<dbReference type="Proteomes" id="UP000001514">
    <property type="component" value="Unassembled WGS sequence"/>
</dbReference>
<evidence type="ECO:0000313" key="4">
    <source>
        <dbReference type="Proteomes" id="UP000001514"/>
    </source>
</evidence>
<feature type="compositionally biased region" description="Polar residues" evidence="1">
    <location>
        <begin position="635"/>
        <end position="652"/>
    </location>
</feature>
<name>D8R8V3_SELML</name>
<protein>
    <recommendedName>
        <fullName evidence="5">Bacterial Ig-like domain-containing protein</fullName>
    </recommendedName>
</protein>
<feature type="transmembrane region" description="Helical" evidence="2">
    <location>
        <begin position="518"/>
        <end position="538"/>
    </location>
</feature>
<feature type="non-terminal residue" evidence="3">
    <location>
        <position position="1"/>
    </location>
</feature>
<evidence type="ECO:0000313" key="3">
    <source>
        <dbReference type="EMBL" id="EFJ31766.1"/>
    </source>
</evidence>
<dbReference type="FunCoup" id="D8R8V3">
    <property type="interactions" value="1671"/>
</dbReference>
<feature type="transmembrane region" description="Helical" evidence="2">
    <location>
        <begin position="550"/>
        <end position="571"/>
    </location>
</feature>
<feature type="compositionally biased region" description="Low complexity" evidence="1">
    <location>
        <begin position="669"/>
        <end position="686"/>
    </location>
</feature>
<evidence type="ECO:0000256" key="2">
    <source>
        <dbReference type="SAM" id="Phobius"/>
    </source>
</evidence>
<keyword evidence="2" id="KW-0812">Transmembrane</keyword>
<feature type="transmembrane region" description="Helical" evidence="2">
    <location>
        <begin position="259"/>
        <end position="280"/>
    </location>
</feature>
<dbReference type="PANTHER" id="PTHR34677:SF3">
    <property type="entry name" value="BACTERIAL IG-LIKE DOMAIN-CONTAINING PROTEIN"/>
    <property type="match status" value="1"/>
</dbReference>
<dbReference type="AlphaFoldDB" id="D8R8V3"/>
<accession>D8R8V3</accession>
<feature type="region of interest" description="Disordered" evidence="1">
    <location>
        <begin position="635"/>
        <end position="760"/>
    </location>
</feature>
<feature type="transmembrane region" description="Helical" evidence="2">
    <location>
        <begin position="325"/>
        <end position="355"/>
    </location>
</feature>
<feature type="transmembrane region" description="Helical" evidence="2">
    <location>
        <begin position="461"/>
        <end position="481"/>
    </location>
</feature>
<feature type="transmembrane region" description="Helical" evidence="2">
    <location>
        <begin position="300"/>
        <end position="319"/>
    </location>
</feature>
<reference evidence="3 4" key="1">
    <citation type="journal article" date="2011" name="Science">
        <title>The Selaginella genome identifies genetic changes associated with the evolution of vascular plants.</title>
        <authorList>
            <person name="Banks J.A."/>
            <person name="Nishiyama T."/>
            <person name="Hasebe M."/>
            <person name="Bowman J.L."/>
            <person name="Gribskov M."/>
            <person name="dePamphilis C."/>
            <person name="Albert V.A."/>
            <person name="Aono N."/>
            <person name="Aoyama T."/>
            <person name="Ambrose B.A."/>
            <person name="Ashton N.W."/>
            <person name="Axtell M.J."/>
            <person name="Barker E."/>
            <person name="Barker M.S."/>
            <person name="Bennetzen J.L."/>
            <person name="Bonawitz N.D."/>
            <person name="Chapple C."/>
            <person name="Cheng C."/>
            <person name="Correa L.G."/>
            <person name="Dacre M."/>
            <person name="DeBarry J."/>
            <person name="Dreyer I."/>
            <person name="Elias M."/>
            <person name="Engstrom E.M."/>
            <person name="Estelle M."/>
            <person name="Feng L."/>
            <person name="Finet C."/>
            <person name="Floyd S.K."/>
            <person name="Frommer W.B."/>
            <person name="Fujita T."/>
            <person name="Gramzow L."/>
            <person name="Gutensohn M."/>
            <person name="Harholt J."/>
            <person name="Hattori M."/>
            <person name="Heyl A."/>
            <person name="Hirai T."/>
            <person name="Hiwatashi Y."/>
            <person name="Ishikawa M."/>
            <person name="Iwata M."/>
            <person name="Karol K.G."/>
            <person name="Koehler B."/>
            <person name="Kolukisaoglu U."/>
            <person name="Kubo M."/>
            <person name="Kurata T."/>
            <person name="Lalonde S."/>
            <person name="Li K."/>
            <person name="Li Y."/>
            <person name="Litt A."/>
            <person name="Lyons E."/>
            <person name="Manning G."/>
            <person name="Maruyama T."/>
            <person name="Michael T.P."/>
            <person name="Mikami K."/>
            <person name="Miyazaki S."/>
            <person name="Morinaga S."/>
            <person name="Murata T."/>
            <person name="Mueller-Roeber B."/>
            <person name="Nelson D.R."/>
            <person name="Obara M."/>
            <person name="Oguri Y."/>
            <person name="Olmstead R.G."/>
            <person name="Onodera N."/>
            <person name="Petersen B.L."/>
            <person name="Pils B."/>
            <person name="Prigge M."/>
            <person name="Rensing S.A."/>
            <person name="Riano-Pachon D.M."/>
            <person name="Roberts A.W."/>
            <person name="Sato Y."/>
            <person name="Scheller H.V."/>
            <person name="Schulz B."/>
            <person name="Schulz C."/>
            <person name="Shakirov E.V."/>
            <person name="Shibagaki N."/>
            <person name="Shinohara N."/>
            <person name="Shippen D.E."/>
            <person name="Soerensen I."/>
            <person name="Sotooka R."/>
            <person name="Sugimoto N."/>
            <person name="Sugita M."/>
            <person name="Sumikawa N."/>
            <person name="Tanurdzic M."/>
            <person name="Theissen G."/>
            <person name="Ulvskov P."/>
            <person name="Wakazuki S."/>
            <person name="Weng J.K."/>
            <person name="Willats W.W."/>
            <person name="Wipf D."/>
            <person name="Wolf P.G."/>
            <person name="Yang L."/>
            <person name="Zimmer A.D."/>
            <person name="Zhu Q."/>
            <person name="Mitros T."/>
            <person name="Hellsten U."/>
            <person name="Loque D."/>
            <person name="Otillar R."/>
            <person name="Salamov A."/>
            <person name="Schmutz J."/>
            <person name="Shapiro H."/>
            <person name="Lindquist E."/>
            <person name="Lucas S."/>
            <person name="Rokhsar D."/>
            <person name="Grigoriev I.V."/>
        </authorList>
    </citation>
    <scope>NUCLEOTIDE SEQUENCE [LARGE SCALE GENOMIC DNA]</scope>
</reference>
<evidence type="ECO:0008006" key="5">
    <source>
        <dbReference type="Google" id="ProtNLM"/>
    </source>
</evidence>
<dbReference type="EMBL" id="GL377573">
    <property type="protein sequence ID" value="EFJ31766.1"/>
    <property type="molecule type" value="Genomic_DNA"/>
</dbReference>
<dbReference type="InParanoid" id="D8R8V3"/>
<dbReference type="eggNOG" id="KOG1829">
    <property type="taxonomic scope" value="Eukaryota"/>
</dbReference>
<sequence length="760" mass="83996">VKTRKRTTGVWIEFSEPVFLFDSSDFNLSAGKVTRFPCCRLSEITKSKYFAELLIPADQVVTVFISENKTTDIAGNPNLASSQLQVRHYSPPAIAVASSCFVTAGILATFITSGLVSIASTSLGGAGAITSRTVSSIVSNPSGNLLGMAGHLQVFALSYYASTNFPVEYSETVRSMKWFIPHVKLPWEKQQSILSHKLHYQANSPYSLDYLETRRKLGSNTTLYGPALSSDEYRLFFQVMYIINFFDSRYRWNDFGKNMFWLGVFGGGFVLFHLLLLYFLRWRTEATLRGALCVPRFEIFLLYVALPCICQAAAFIIRGGTTGGIIVGVLLLAVPTGFFLSVLMFLLVAVIWGALVQYKEYRSQAGGHVCRGVVRLLLGESHIGKWVRKEGLSSSFIPKFGLLFENRKGPPRVVYVDEDYGSKWVDSEGKGIGRMKPVNSDEDSVDMSVSKAHKLIGAARVFYIMADIARRATLGIVFGVHPGSEVSWRQLSLALAVTLIQLLYLVLFKPYIRRGVHLVESVSLLCELAVFSIGMALLPDDHSSDNRRSLGIAMVTLLLSSFMCQLINEWYALMEKLLKLSAPQEPSFKAGMRMLGKGLVFPFIPQRKWPKFITPPQQPRIGLVPVVHLSPSPDFQQRSKVLPSSSPISFTETGGPAYDPGSPSLVDPRSLGQQSRASSGSGRLLQPAGSFHKVPGHWSRSVSFEGKKTRPSRSDTNSSELKTLRELARASFPGSKREEQQQSSAMDSSQIGAEDHHGTS</sequence>
<dbReference type="KEGG" id="smo:SELMODRAFT_86596"/>